<dbReference type="PANTHER" id="PTHR45036">
    <property type="entry name" value="METHYLTRANSFERASE LIKE 7B"/>
    <property type="match status" value="1"/>
</dbReference>
<dbReference type="EMBL" id="KB467832">
    <property type="protein sequence ID" value="PCH34640.1"/>
    <property type="molecule type" value="Genomic_DNA"/>
</dbReference>
<dbReference type="InterPro" id="IPR029063">
    <property type="entry name" value="SAM-dependent_MTases_sf"/>
</dbReference>
<sequence>MKLCSLLAFLQHLTETLQVALLPTLKEIWRTPSLLRRPRALSRVYMSYLWIPMGEGVDQGGREVKQSLIPLNARGVVLDLGAGHGHTMDYLNRDLVTKFVALEPNQLMHDRIRERAATAGYTESAGTLLILPYGAEDISAIVSALGGPHSVDTLISVLTLCSVPSPEDTLQGLVELVLKPGGTFLFYEHVLSPRDDVAWWQRFWTPIWSRLCDGCRLDRPTHVYVRKMGAWSTGRVWGKEGEEEENLFWHQVGIFTKAV</sequence>
<dbReference type="Pfam" id="PF13489">
    <property type="entry name" value="Methyltransf_23"/>
    <property type="match status" value="1"/>
</dbReference>
<protein>
    <recommendedName>
        <fullName evidence="4">S-adenosyl-L-methionine-dependent methyltransferase</fullName>
    </recommendedName>
</protein>
<dbReference type="STRING" id="742152.A0A2H3IXB7"/>
<evidence type="ECO:0000313" key="2">
    <source>
        <dbReference type="EMBL" id="PCH34640.1"/>
    </source>
</evidence>
<gene>
    <name evidence="2" type="ORF">WOLCODRAFT_106332</name>
</gene>
<evidence type="ECO:0000313" key="3">
    <source>
        <dbReference type="Proteomes" id="UP000218811"/>
    </source>
</evidence>
<evidence type="ECO:0000256" key="1">
    <source>
        <dbReference type="SAM" id="SignalP"/>
    </source>
</evidence>
<proteinExistence type="predicted"/>
<dbReference type="SUPFAM" id="SSF53335">
    <property type="entry name" value="S-adenosyl-L-methionine-dependent methyltransferases"/>
    <property type="match status" value="1"/>
</dbReference>
<keyword evidence="1" id="KW-0732">Signal</keyword>
<accession>A0A2H3IXB7</accession>
<evidence type="ECO:0008006" key="4">
    <source>
        <dbReference type="Google" id="ProtNLM"/>
    </source>
</evidence>
<dbReference type="Proteomes" id="UP000218811">
    <property type="component" value="Unassembled WGS sequence"/>
</dbReference>
<dbReference type="OMA" id="GPWEKID"/>
<dbReference type="CDD" id="cd02440">
    <property type="entry name" value="AdoMet_MTases"/>
    <property type="match status" value="1"/>
</dbReference>
<name>A0A2H3IXB7_WOLCO</name>
<keyword evidence="3" id="KW-1185">Reference proteome</keyword>
<organism evidence="2 3">
    <name type="scientific">Wolfiporia cocos (strain MD-104)</name>
    <name type="common">Brown rot fungus</name>
    <dbReference type="NCBI Taxonomy" id="742152"/>
    <lineage>
        <taxon>Eukaryota</taxon>
        <taxon>Fungi</taxon>
        <taxon>Dikarya</taxon>
        <taxon>Basidiomycota</taxon>
        <taxon>Agaricomycotina</taxon>
        <taxon>Agaricomycetes</taxon>
        <taxon>Polyporales</taxon>
        <taxon>Phaeolaceae</taxon>
        <taxon>Wolfiporia</taxon>
    </lineage>
</organism>
<dbReference type="PANTHER" id="PTHR45036:SF1">
    <property type="entry name" value="METHYLTRANSFERASE LIKE 7A"/>
    <property type="match status" value="1"/>
</dbReference>
<dbReference type="OrthoDB" id="540004at2759"/>
<reference evidence="2 3" key="1">
    <citation type="journal article" date="2012" name="Science">
        <title>The Paleozoic origin of enzymatic lignin decomposition reconstructed from 31 fungal genomes.</title>
        <authorList>
            <person name="Floudas D."/>
            <person name="Binder M."/>
            <person name="Riley R."/>
            <person name="Barry K."/>
            <person name="Blanchette R.A."/>
            <person name="Henrissat B."/>
            <person name="Martinez A.T."/>
            <person name="Otillar R."/>
            <person name="Spatafora J.W."/>
            <person name="Yadav J.S."/>
            <person name="Aerts A."/>
            <person name="Benoit I."/>
            <person name="Boyd A."/>
            <person name="Carlson A."/>
            <person name="Copeland A."/>
            <person name="Coutinho P.M."/>
            <person name="de Vries R.P."/>
            <person name="Ferreira P."/>
            <person name="Findley K."/>
            <person name="Foster B."/>
            <person name="Gaskell J."/>
            <person name="Glotzer D."/>
            <person name="Gorecki P."/>
            <person name="Heitman J."/>
            <person name="Hesse C."/>
            <person name="Hori C."/>
            <person name="Igarashi K."/>
            <person name="Jurgens J.A."/>
            <person name="Kallen N."/>
            <person name="Kersten P."/>
            <person name="Kohler A."/>
            <person name="Kuees U."/>
            <person name="Kumar T.K.A."/>
            <person name="Kuo A."/>
            <person name="LaButti K."/>
            <person name="Larrondo L.F."/>
            <person name="Lindquist E."/>
            <person name="Ling A."/>
            <person name="Lombard V."/>
            <person name="Lucas S."/>
            <person name="Lundell T."/>
            <person name="Martin R."/>
            <person name="McLaughlin D.J."/>
            <person name="Morgenstern I."/>
            <person name="Morin E."/>
            <person name="Murat C."/>
            <person name="Nagy L.G."/>
            <person name="Nolan M."/>
            <person name="Ohm R.A."/>
            <person name="Patyshakuliyeva A."/>
            <person name="Rokas A."/>
            <person name="Ruiz-Duenas F.J."/>
            <person name="Sabat G."/>
            <person name="Salamov A."/>
            <person name="Samejima M."/>
            <person name="Schmutz J."/>
            <person name="Slot J.C."/>
            <person name="St John F."/>
            <person name="Stenlid J."/>
            <person name="Sun H."/>
            <person name="Sun S."/>
            <person name="Syed K."/>
            <person name="Tsang A."/>
            <person name="Wiebenga A."/>
            <person name="Young D."/>
            <person name="Pisabarro A."/>
            <person name="Eastwood D.C."/>
            <person name="Martin F."/>
            <person name="Cullen D."/>
            <person name="Grigoriev I.V."/>
            <person name="Hibbett D.S."/>
        </authorList>
    </citation>
    <scope>NUCLEOTIDE SEQUENCE [LARGE SCALE GENOMIC DNA]</scope>
    <source>
        <strain evidence="2 3">MD-104</strain>
    </source>
</reference>
<dbReference type="AlphaFoldDB" id="A0A2H3IXB7"/>
<dbReference type="Gene3D" id="3.40.50.150">
    <property type="entry name" value="Vaccinia Virus protein VP39"/>
    <property type="match status" value="1"/>
</dbReference>
<dbReference type="InterPro" id="IPR052356">
    <property type="entry name" value="Thiol_S-MT"/>
</dbReference>
<feature type="signal peptide" evidence="1">
    <location>
        <begin position="1"/>
        <end position="16"/>
    </location>
</feature>
<feature type="chain" id="PRO_5013568107" description="S-adenosyl-L-methionine-dependent methyltransferase" evidence="1">
    <location>
        <begin position="17"/>
        <end position="259"/>
    </location>
</feature>